<evidence type="ECO:0000313" key="1">
    <source>
        <dbReference type="EMBL" id="QDD68147.1"/>
    </source>
</evidence>
<proteinExistence type="predicted"/>
<gene>
    <name evidence="1" type="ORF">C6V80_09850</name>
    <name evidence="2" type="ORF">EDC58_1980</name>
</gene>
<dbReference type="EMBL" id="CP040940">
    <property type="protein sequence ID" value="QDD68147.1"/>
    <property type="molecule type" value="Genomic_DNA"/>
</dbReference>
<evidence type="ECO:0000313" key="4">
    <source>
        <dbReference type="Proteomes" id="UP000298805"/>
    </source>
</evidence>
<dbReference type="Proteomes" id="UP000272781">
    <property type="component" value="Unassembled WGS sequence"/>
</dbReference>
<evidence type="ECO:0000313" key="3">
    <source>
        <dbReference type="Proteomes" id="UP000272781"/>
    </source>
</evidence>
<accession>A0AAJ4RB15</accession>
<reference evidence="2 3" key="1">
    <citation type="submission" date="2018-11" db="EMBL/GenBank/DDBJ databases">
        <title>Genomic Encyclopedia of Type Strains, Phase IV (KMG-IV): sequencing the most valuable type-strain genomes for metagenomic binning, comparative biology and taxonomic classification.</title>
        <authorList>
            <person name="Goeker M."/>
        </authorList>
    </citation>
    <scope>NUCLEOTIDE SEQUENCE [LARGE SCALE GENOMIC DNA]</scope>
    <source>
        <strain evidence="2 3">DSM 27783</strain>
    </source>
</reference>
<dbReference type="EMBL" id="RJVK01000006">
    <property type="protein sequence ID" value="ROR38765.1"/>
    <property type="molecule type" value="Genomic_DNA"/>
</dbReference>
<keyword evidence="4" id="KW-1185">Reference proteome</keyword>
<dbReference type="RefSeq" id="WP_123353351.1">
    <property type="nucleotide sequence ID" value="NZ_CP040940.1"/>
</dbReference>
<geneLocation type="plasmid" evidence="1 4">
    <name>unnamed1</name>
</geneLocation>
<keyword evidence="1" id="KW-0614">Plasmid</keyword>
<dbReference type="AlphaFoldDB" id="A0AAJ4RB15"/>
<name>A0AAJ4RB15_9BACT</name>
<dbReference type="Proteomes" id="UP000298805">
    <property type="component" value="Plasmid unnamed1"/>
</dbReference>
<sequence>MILVLTLNSNNKNVLNGSFLRIGIDFLVTNKSKLSKDLNKYIKDKKDEFLILNKYISEGLYAKDEIKLQVSYYLKNPLNGELTYINFLYPVKDIFNKKKLNEFINNVKELDSRVKDENIKLPKLDEVKELFKEELKVFKDVKR</sequence>
<reference evidence="1 4" key="2">
    <citation type="submission" date="2019-06" db="EMBL/GenBank/DDBJ databases">
        <title>A comparative analysis of the Nautiliaceae.</title>
        <authorList>
            <person name="Grosche A."/>
            <person name="Smedile F."/>
            <person name="Vetriani C."/>
        </authorList>
    </citation>
    <scope>NUCLEOTIDE SEQUENCE [LARGE SCALE GENOMIC DNA]</scope>
    <source>
        <strain evidence="1 4">TB6</strain>
        <plasmid evidence="1 4">unnamed1</plasmid>
    </source>
</reference>
<protein>
    <submittedName>
        <fullName evidence="2">Uncharacterized protein</fullName>
    </submittedName>
</protein>
<evidence type="ECO:0000313" key="2">
    <source>
        <dbReference type="EMBL" id="ROR38765.1"/>
    </source>
</evidence>
<organism evidence="2 3">
    <name type="scientific">Caminibacter pacificus</name>
    <dbReference type="NCBI Taxonomy" id="1424653"/>
    <lineage>
        <taxon>Bacteria</taxon>
        <taxon>Pseudomonadati</taxon>
        <taxon>Campylobacterota</taxon>
        <taxon>Epsilonproteobacteria</taxon>
        <taxon>Nautiliales</taxon>
        <taxon>Nautiliaceae</taxon>
        <taxon>Caminibacter</taxon>
    </lineage>
</organism>